<keyword evidence="1" id="KW-0193">Cuticle</keyword>
<feature type="compositionally biased region" description="Low complexity" evidence="2">
    <location>
        <begin position="240"/>
        <end position="276"/>
    </location>
</feature>
<protein>
    <submittedName>
        <fullName evidence="4">Cuticular protein 55</fullName>
    </submittedName>
</protein>
<feature type="signal peptide" evidence="3">
    <location>
        <begin position="1"/>
        <end position="16"/>
    </location>
</feature>
<dbReference type="PRINTS" id="PR00947">
    <property type="entry name" value="CUTICLE"/>
</dbReference>
<evidence type="ECO:0000256" key="2">
    <source>
        <dbReference type="SAM" id="MobiDB-lite"/>
    </source>
</evidence>
<feature type="compositionally biased region" description="Low complexity" evidence="2">
    <location>
        <begin position="136"/>
        <end position="148"/>
    </location>
</feature>
<dbReference type="PROSITE" id="PS51155">
    <property type="entry name" value="CHIT_BIND_RR_2"/>
    <property type="match status" value="1"/>
</dbReference>
<dbReference type="PANTHER" id="PTHR10380">
    <property type="entry name" value="CUTICLE PROTEIN"/>
    <property type="match status" value="1"/>
</dbReference>
<keyword evidence="3" id="KW-0732">Signal</keyword>
<dbReference type="KEGG" id="ldc:111513365"/>
<proteinExistence type="evidence at transcript level"/>
<dbReference type="PANTHER" id="PTHR10380:SF205">
    <property type="entry name" value="CUTICULAR PROTEIN 97EB"/>
    <property type="match status" value="1"/>
</dbReference>
<accession>A0A3S7SJQ3</accession>
<evidence type="ECO:0000256" key="1">
    <source>
        <dbReference type="PROSITE-ProRule" id="PRU00497"/>
    </source>
</evidence>
<evidence type="ECO:0000313" key="4">
    <source>
        <dbReference type="EMBL" id="AYA50020.1"/>
    </source>
</evidence>
<feature type="compositionally biased region" description="Basic and acidic residues" evidence="2">
    <location>
        <begin position="121"/>
        <end position="135"/>
    </location>
</feature>
<organism evidence="4">
    <name type="scientific">Leptinotarsa decemlineata</name>
    <name type="common">Colorado potato beetle</name>
    <name type="synonym">Doryphora decemlineata</name>
    <dbReference type="NCBI Taxonomy" id="7539"/>
    <lineage>
        <taxon>Eukaryota</taxon>
        <taxon>Metazoa</taxon>
        <taxon>Ecdysozoa</taxon>
        <taxon>Arthropoda</taxon>
        <taxon>Hexapoda</taxon>
        <taxon>Insecta</taxon>
        <taxon>Pterygota</taxon>
        <taxon>Neoptera</taxon>
        <taxon>Endopterygota</taxon>
        <taxon>Coleoptera</taxon>
        <taxon>Polyphaga</taxon>
        <taxon>Cucujiformia</taxon>
        <taxon>Chrysomeloidea</taxon>
        <taxon>Chrysomelidae</taxon>
        <taxon>Chrysomelinae</taxon>
        <taxon>Doryphorini</taxon>
        <taxon>Leptinotarsa</taxon>
    </lineage>
</organism>
<reference evidence="4" key="1">
    <citation type="submission" date="2017-11" db="EMBL/GenBank/DDBJ databases">
        <authorList>
            <person name="Wang Y.-W."/>
            <person name="Wan P.-J."/>
            <person name="Li G.-Q."/>
        </authorList>
    </citation>
    <scope>NUCLEOTIDE SEQUENCE</scope>
</reference>
<name>A0A3S7SJQ3_LEPDE</name>
<dbReference type="GO" id="GO:0008010">
    <property type="term" value="F:structural constituent of chitin-based larval cuticle"/>
    <property type="evidence" value="ECO:0007669"/>
    <property type="project" value="TreeGrafter"/>
</dbReference>
<dbReference type="GO" id="GO:0062129">
    <property type="term" value="C:chitin-based extracellular matrix"/>
    <property type="evidence" value="ECO:0007669"/>
    <property type="project" value="TreeGrafter"/>
</dbReference>
<dbReference type="InterPro" id="IPR050468">
    <property type="entry name" value="Cuticle_Struct_Prot"/>
</dbReference>
<feature type="compositionally biased region" description="Polar residues" evidence="2">
    <location>
        <begin position="286"/>
        <end position="299"/>
    </location>
</feature>
<feature type="region of interest" description="Disordered" evidence="2">
    <location>
        <begin position="84"/>
        <end position="299"/>
    </location>
</feature>
<dbReference type="OrthoDB" id="6371055at2759"/>
<dbReference type="Pfam" id="PF00379">
    <property type="entry name" value="Chitin_bind_4"/>
    <property type="match status" value="1"/>
</dbReference>
<sequence>MRFYIVAAALLAVASAASKKEYAPPVAILKQIDKHNDDGSYSYGYEAADGTFKIETKYPDGEVYGKYGYIDDTGTLREVEYGASRRGFEPTGNEIQVAPPTLRNSQAAPARPLAPNEEDDGQYREDPAMYYKDDPYAQQQPQQREYQPTGRYQPSSRYQRPQSIYAEPEYEPEPYRPIYQPETTYRPAYRPQASHKPQPSFRPQSYYAPDPEPEPEYRPVYRPDPPRSYYQPQPQPQPAYRPQSNFGFSNDNNYHNPPSYNNNYSNPPSYNNYGGPSWQGHPATNVDINTGSYSVSYKR</sequence>
<dbReference type="EMBL" id="MG601695">
    <property type="protein sequence ID" value="AYA50020.1"/>
    <property type="molecule type" value="mRNA"/>
</dbReference>
<feature type="compositionally biased region" description="Polar residues" evidence="2">
    <location>
        <begin position="150"/>
        <end position="162"/>
    </location>
</feature>
<feature type="chain" id="PRO_5019069193" evidence="3">
    <location>
        <begin position="17"/>
        <end position="299"/>
    </location>
</feature>
<evidence type="ECO:0000256" key="3">
    <source>
        <dbReference type="SAM" id="SignalP"/>
    </source>
</evidence>
<dbReference type="InterPro" id="IPR000618">
    <property type="entry name" value="Insect_cuticle"/>
</dbReference>
<dbReference type="AlphaFoldDB" id="A0A3S7SJQ3"/>
<feature type="compositionally biased region" description="Basic and acidic residues" evidence="2">
    <location>
        <begin position="215"/>
        <end position="225"/>
    </location>
</feature>